<sequence length="49" mass="5413">MRPFPAGKNIVFKNGEDFVPRYQRPHPVPFEGLIISSESCVGGDPLPDT</sequence>
<reference evidence="1" key="1">
    <citation type="journal article" date="2015" name="Proc. Natl. Acad. Sci. U.S.A.">
        <title>Networks of energetic and metabolic interactions define dynamics in microbial communities.</title>
        <authorList>
            <person name="Embree M."/>
            <person name="Liu J.K."/>
            <person name="Al-Bassam M.M."/>
            <person name="Zengler K."/>
        </authorList>
    </citation>
    <scope>NUCLEOTIDE SEQUENCE</scope>
</reference>
<gene>
    <name evidence="1" type="ORF">ASZ90_014681</name>
</gene>
<organism evidence="1">
    <name type="scientific">hydrocarbon metagenome</name>
    <dbReference type="NCBI Taxonomy" id="938273"/>
    <lineage>
        <taxon>unclassified sequences</taxon>
        <taxon>metagenomes</taxon>
        <taxon>ecological metagenomes</taxon>
    </lineage>
</organism>
<accession>A0A0W8F4C0</accession>
<evidence type="ECO:0000313" key="1">
    <source>
        <dbReference type="EMBL" id="KUG15665.1"/>
    </source>
</evidence>
<protein>
    <submittedName>
        <fullName evidence="1">Uncharacterized protein</fullName>
    </submittedName>
</protein>
<comment type="caution">
    <text evidence="1">The sequence shown here is derived from an EMBL/GenBank/DDBJ whole genome shotgun (WGS) entry which is preliminary data.</text>
</comment>
<dbReference type="EMBL" id="LNQE01001541">
    <property type="protein sequence ID" value="KUG15665.1"/>
    <property type="molecule type" value="Genomic_DNA"/>
</dbReference>
<dbReference type="AlphaFoldDB" id="A0A0W8F4C0"/>
<proteinExistence type="predicted"/>
<name>A0A0W8F4C0_9ZZZZ</name>